<keyword evidence="14" id="KW-1185">Reference proteome</keyword>
<evidence type="ECO:0000256" key="7">
    <source>
        <dbReference type="ARBA" id="ARBA00022840"/>
    </source>
</evidence>
<dbReference type="GO" id="GO:0005524">
    <property type="term" value="F:ATP binding"/>
    <property type="evidence" value="ECO:0007669"/>
    <property type="project" value="UniProtKB-KW"/>
</dbReference>
<dbReference type="Gene3D" id="3.40.50.300">
    <property type="entry name" value="P-loop containing nucleotide triphosphate hydrolases"/>
    <property type="match status" value="1"/>
</dbReference>
<evidence type="ECO:0000256" key="10">
    <source>
        <dbReference type="PROSITE-ProRule" id="PRU01213"/>
    </source>
</evidence>
<evidence type="ECO:0000256" key="5">
    <source>
        <dbReference type="ARBA" id="ARBA00022519"/>
    </source>
</evidence>
<dbReference type="RefSeq" id="WP_131306363.1">
    <property type="nucleotide sequence ID" value="NZ_SJFN01000004.1"/>
</dbReference>
<evidence type="ECO:0000259" key="12">
    <source>
        <dbReference type="PROSITE" id="PS51866"/>
    </source>
</evidence>
<dbReference type="AlphaFoldDB" id="A0A4Q9VYM6"/>
<dbReference type="PANTHER" id="PTHR43514:SF4">
    <property type="entry name" value="ABC TRANSPORTER I FAMILY MEMBER 10"/>
    <property type="match status" value="1"/>
</dbReference>
<comment type="caution">
    <text evidence="13">The sequence shown here is derived from an EMBL/GenBank/DDBJ whole genome shotgun (WGS) entry which is preliminary data.</text>
</comment>
<sequence length="367" mass="38747">MIDVRVELARNAFRLDVAFAGDGGVTALFGPSGCGKTTVIRLVAGLERPDRGRIVLGDRVLVDTERGVFVPPHRRRIGLVFQDAQLFPHLRVATNLAYGRFFTRPADRAVSRDAVVQVLGIDHLLGRFPATLSGGEKQRVAIGRALLMSPDLLLMDEPLASLDEERKREILPFVERLRDEFAIPILYVSHAVEEVVRLASTVVRLDAGHVAAIGGAAEVLAPTTLAHAGDRFGAVSVLSGKVAALDPAHGVSTIAHAAGSIVVPRLMASVGMTVRVVVHATDVALGRLPDGATSVRTTLAGRIAAITSDVDGPFALVALDLAGGERLYAYLTRLAVDAMQLAVGQSVTALVKAVSIDERGVAGVPRA</sequence>
<name>A0A4Q9VYM6_9HYPH</name>
<keyword evidence="3" id="KW-1003">Cell membrane</keyword>
<keyword evidence="6" id="KW-0547">Nucleotide-binding</keyword>
<dbReference type="Proteomes" id="UP000292781">
    <property type="component" value="Unassembled WGS sequence"/>
</dbReference>
<dbReference type="PROSITE" id="PS51866">
    <property type="entry name" value="MOP"/>
    <property type="match status" value="1"/>
</dbReference>
<evidence type="ECO:0000313" key="14">
    <source>
        <dbReference type="Proteomes" id="UP000292781"/>
    </source>
</evidence>
<dbReference type="PANTHER" id="PTHR43514">
    <property type="entry name" value="ABC TRANSPORTER I FAMILY MEMBER 10"/>
    <property type="match status" value="1"/>
</dbReference>
<dbReference type="Pfam" id="PF03459">
    <property type="entry name" value="TOBE"/>
    <property type="match status" value="1"/>
</dbReference>
<dbReference type="GO" id="GO:0140359">
    <property type="term" value="F:ABC-type transporter activity"/>
    <property type="evidence" value="ECO:0007669"/>
    <property type="project" value="InterPro"/>
</dbReference>
<keyword evidence="7 13" id="KW-0067">ATP-binding</keyword>
<dbReference type="InterPro" id="IPR008995">
    <property type="entry name" value="Mo/tungstate-bd_C_term_dom"/>
</dbReference>
<dbReference type="GO" id="GO:0016887">
    <property type="term" value="F:ATP hydrolysis activity"/>
    <property type="evidence" value="ECO:0007669"/>
    <property type="project" value="InterPro"/>
</dbReference>
<dbReference type="InterPro" id="IPR005116">
    <property type="entry name" value="Transp-assoc_OB_typ1"/>
</dbReference>
<dbReference type="InterPro" id="IPR003593">
    <property type="entry name" value="AAA+_ATPase"/>
</dbReference>
<evidence type="ECO:0000256" key="6">
    <source>
        <dbReference type="ARBA" id="ARBA00022741"/>
    </source>
</evidence>
<dbReference type="PROSITE" id="PS50893">
    <property type="entry name" value="ABC_TRANSPORTER_2"/>
    <property type="match status" value="1"/>
</dbReference>
<keyword evidence="5" id="KW-0997">Cell inner membrane</keyword>
<dbReference type="InterPro" id="IPR050334">
    <property type="entry name" value="Molybdenum_import_ModC"/>
</dbReference>
<dbReference type="EMBL" id="SJFN01000004">
    <property type="protein sequence ID" value="TBW40313.1"/>
    <property type="molecule type" value="Genomic_DNA"/>
</dbReference>
<reference evidence="13 14" key="1">
    <citation type="submission" date="2019-02" db="EMBL/GenBank/DDBJ databases">
        <title>Siculibacillus lacustris gen. nov., sp. nov., a new rosette-forming bacterium isolated from a freshwater crater lake (Lake St. Ana, Romania).</title>
        <authorList>
            <person name="Felfoldi T."/>
            <person name="Marton Z."/>
            <person name="Szabo A."/>
            <person name="Mentes A."/>
            <person name="Boka K."/>
            <person name="Marialigeti K."/>
            <person name="Mathe I."/>
            <person name="Koncz M."/>
            <person name="Schumann P."/>
            <person name="Toth E."/>
        </authorList>
    </citation>
    <scope>NUCLEOTIDE SEQUENCE [LARGE SCALE GENOMIC DNA]</scope>
    <source>
        <strain evidence="13 14">SA-279</strain>
    </source>
</reference>
<evidence type="ECO:0000313" key="13">
    <source>
        <dbReference type="EMBL" id="TBW40313.1"/>
    </source>
</evidence>
<dbReference type="OrthoDB" id="9802264at2"/>
<feature type="domain" description="ABC transporter" evidence="11">
    <location>
        <begin position="4"/>
        <end position="232"/>
    </location>
</feature>
<evidence type="ECO:0000259" key="11">
    <source>
        <dbReference type="PROSITE" id="PS50893"/>
    </source>
</evidence>
<dbReference type="InterPro" id="IPR011868">
    <property type="entry name" value="ModC_ABC_ATP-bd"/>
</dbReference>
<dbReference type="Gene3D" id="2.40.50.100">
    <property type="match status" value="1"/>
</dbReference>
<keyword evidence="2" id="KW-0813">Transport</keyword>
<dbReference type="GO" id="GO:0016020">
    <property type="term" value="C:membrane"/>
    <property type="evidence" value="ECO:0007669"/>
    <property type="project" value="InterPro"/>
</dbReference>
<organism evidence="13 14">
    <name type="scientific">Siculibacillus lacustris</name>
    <dbReference type="NCBI Taxonomy" id="1549641"/>
    <lineage>
        <taxon>Bacteria</taxon>
        <taxon>Pseudomonadati</taxon>
        <taxon>Pseudomonadota</taxon>
        <taxon>Alphaproteobacteria</taxon>
        <taxon>Hyphomicrobiales</taxon>
        <taxon>Ancalomicrobiaceae</taxon>
        <taxon>Siculibacillus</taxon>
    </lineage>
</organism>
<keyword evidence="4 10" id="KW-0500">Molybdenum</keyword>
<dbReference type="NCBIfam" id="TIGR02142">
    <property type="entry name" value="modC_ABC"/>
    <property type="match status" value="1"/>
</dbReference>
<dbReference type="InterPro" id="IPR027417">
    <property type="entry name" value="P-loop_NTPase"/>
</dbReference>
<gene>
    <name evidence="13" type="primary">modC</name>
    <name evidence="13" type="ORF">EYW49_03790</name>
</gene>
<evidence type="ECO:0000256" key="2">
    <source>
        <dbReference type="ARBA" id="ARBA00022448"/>
    </source>
</evidence>
<feature type="domain" description="Mop" evidence="12">
    <location>
        <begin position="292"/>
        <end position="360"/>
    </location>
</feature>
<dbReference type="InterPro" id="IPR017871">
    <property type="entry name" value="ABC_transporter-like_CS"/>
</dbReference>
<dbReference type="SUPFAM" id="SSF50331">
    <property type="entry name" value="MOP-like"/>
    <property type="match status" value="1"/>
</dbReference>
<dbReference type="GO" id="GO:0015098">
    <property type="term" value="F:molybdate ion transmembrane transporter activity"/>
    <property type="evidence" value="ECO:0007669"/>
    <property type="project" value="InterPro"/>
</dbReference>
<evidence type="ECO:0000256" key="9">
    <source>
        <dbReference type="ARBA" id="ARBA00023136"/>
    </source>
</evidence>
<dbReference type="InterPro" id="IPR003439">
    <property type="entry name" value="ABC_transporter-like_ATP-bd"/>
</dbReference>
<dbReference type="PROSITE" id="PS00211">
    <property type="entry name" value="ABC_TRANSPORTER_1"/>
    <property type="match status" value="1"/>
</dbReference>
<accession>A0A4Q9VYM6</accession>
<dbReference type="SMART" id="SM00382">
    <property type="entry name" value="AAA"/>
    <property type="match status" value="1"/>
</dbReference>
<evidence type="ECO:0000256" key="3">
    <source>
        <dbReference type="ARBA" id="ARBA00022475"/>
    </source>
</evidence>
<evidence type="ECO:0000256" key="1">
    <source>
        <dbReference type="ARBA" id="ARBA00005417"/>
    </source>
</evidence>
<keyword evidence="9" id="KW-0472">Membrane</keyword>
<protein>
    <submittedName>
        <fullName evidence="13">Molybdenum ABC transporter ATP-binding protein</fullName>
    </submittedName>
</protein>
<dbReference type="SUPFAM" id="SSF52540">
    <property type="entry name" value="P-loop containing nucleoside triphosphate hydrolases"/>
    <property type="match status" value="1"/>
</dbReference>
<comment type="similarity">
    <text evidence="1">Belongs to the ABC transporter superfamily.</text>
</comment>
<keyword evidence="8" id="KW-1278">Translocase</keyword>
<dbReference type="InterPro" id="IPR004606">
    <property type="entry name" value="Mop_domain"/>
</dbReference>
<dbReference type="Pfam" id="PF00005">
    <property type="entry name" value="ABC_tran"/>
    <property type="match status" value="1"/>
</dbReference>
<evidence type="ECO:0000256" key="8">
    <source>
        <dbReference type="ARBA" id="ARBA00022967"/>
    </source>
</evidence>
<proteinExistence type="inferred from homology"/>
<evidence type="ECO:0000256" key="4">
    <source>
        <dbReference type="ARBA" id="ARBA00022505"/>
    </source>
</evidence>